<evidence type="ECO:0000256" key="1">
    <source>
        <dbReference type="ARBA" id="ARBA00004613"/>
    </source>
</evidence>
<keyword evidence="8" id="KW-1185">Reference proteome</keyword>
<keyword evidence="4" id="KW-0964">Secreted</keyword>
<evidence type="ECO:0000256" key="6">
    <source>
        <dbReference type="SAM" id="SignalP"/>
    </source>
</evidence>
<keyword evidence="5 6" id="KW-0732">Signal</keyword>
<evidence type="ECO:0000256" key="2">
    <source>
        <dbReference type="ARBA" id="ARBA00009635"/>
    </source>
</evidence>
<dbReference type="AlphaFoldDB" id="A0A1V9Y2S7"/>
<gene>
    <name evidence="7" type="ORF">BIW11_05344</name>
</gene>
<sequence length="77" mass="8424">MKSGLAVLLVLAALVALCTAQTFQYSRGWTNGKRAIGAIDVDAKLESTRMSSKDLFTLVELNRRMCMFLSGGSHEDQ</sequence>
<feature type="chain" id="PRO_5012732118" description="Pro-corazonin" evidence="6">
    <location>
        <begin position="21"/>
        <end position="77"/>
    </location>
</feature>
<dbReference type="GO" id="GO:0005576">
    <property type="term" value="C:extracellular region"/>
    <property type="evidence" value="ECO:0007669"/>
    <property type="project" value="UniProtKB-SubCell"/>
</dbReference>
<protein>
    <recommendedName>
        <fullName evidence="3">Pro-corazonin</fullName>
    </recommendedName>
</protein>
<dbReference type="Proteomes" id="UP000192247">
    <property type="component" value="Unassembled WGS sequence"/>
</dbReference>
<comment type="similarity">
    <text evidence="2">Belongs to the corazonin family.</text>
</comment>
<comment type="caution">
    <text evidence="7">The sequence shown here is derived from an EMBL/GenBank/DDBJ whole genome shotgun (WGS) entry which is preliminary data.</text>
</comment>
<dbReference type="EMBL" id="MNPL01000430">
    <property type="protein sequence ID" value="OQR80020.1"/>
    <property type="molecule type" value="Genomic_DNA"/>
</dbReference>
<dbReference type="GO" id="GO:0071858">
    <property type="term" value="F:corazonin receptor binding"/>
    <property type="evidence" value="ECO:0007669"/>
    <property type="project" value="InterPro"/>
</dbReference>
<evidence type="ECO:0000313" key="8">
    <source>
        <dbReference type="Proteomes" id="UP000192247"/>
    </source>
</evidence>
<evidence type="ECO:0000256" key="4">
    <source>
        <dbReference type="ARBA" id="ARBA00022525"/>
    </source>
</evidence>
<dbReference type="GO" id="GO:0045823">
    <property type="term" value="P:positive regulation of heart contraction"/>
    <property type="evidence" value="ECO:0007669"/>
    <property type="project" value="InterPro"/>
</dbReference>
<proteinExistence type="inferred from homology"/>
<dbReference type="Pfam" id="PF17308">
    <property type="entry name" value="Corazonin"/>
    <property type="match status" value="1"/>
</dbReference>
<comment type="subcellular location">
    <subcellularLocation>
        <location evidence="1">Secreted</location>
    </subcellularLocation>
</comment>
<evidence type="ECO:0000256" key="3">
    <source>
        <dbReference type="ARBA" id="ARBA00014144"/>
    </source>
</evidence>
<accession>A0A1V9Y2S7</accession>
<evidence type="ECO:0000256" key="5">
    <source>
        <dbReference type="ARBA" id="ARBA00022729"/>
    </source>
</evidence>
<dbReference type="InParanoid" id="A0A1V9Y2S7"/>
<organism evidence="7 8">
    <name type="scientific">Tropilaelaps mercedesae</name>
    <dbReference type="NCBI Taxonomy" id="418985"/>
    <lineage>
        <taxon>Eukaryota</taxon>
        <taxon>Metazoa</taxon>
        <taxon>Ecdysozoa</taxon>
        <taxon>Arthropoda</taxon>
        <taxon>Chelicerata</taxon>
        <taxon>Arachnida</taxon>
        <taxon>Acari</taxon>
        <taxon>Parasitiformes</taxon>
        <taxon>Mesostigmata</taxon>
        <taxon>Gamasina</taxon>
        <taxon>Dermanyssoidea</taxon>
        <taxon>Laelapidae</taxon>
        <taxon>Tropilaelaps</taxon>
    </lineage>
</organism>
<dbReference type="OrthoDB" id="6436322at2759"/>
<feature type="signal peptide" evidence="6">
    <location>
        <begin position="1"/>
        <end position="20"/>
    </location>
</feature>
<name>A0A1V9Y2S7_9ACAR</name>
<evidence type="ECO:0000313" key="7">
    <source>
        <dbReference type="EMBL" id="OQR80020.1"/>
    </source>
</evidence>
<reference evidence="7 8" key="1">
    <citation type="journal article" date="2017" name="Gigascience">
        <title>Draft genome of the honey bee ectoparasitic mite, Tropilaelaps mercedesae, is shaped by the parasitic life history.</title>
        <authorList>
            <person name="Dong X."/>
            <person name="Armstrong S.D."/>
            <person name="Xia D."/>
            <person name="Makepeace B.L."/>
            <person name="Darby A.C."/>
            <person name="Kadowaki T."/>
        </authorList>
    </citation>
    <scope>NUCLEOTIDE SEQUENCE [LARGE SCALE GENOMIC DNA]</scope>
    <source>
        <strain evidence="7">Wuxi-XJTLU</strain>
    </source>
</reference>
<dbReference type="InterPro" id="IPR020190">
    <property type="entry name" value="Procorazonin"/>
</dbReference>